<gene>
    <name evidence="4" type="ORF">SAMN04488052_101930</name>
</gene>
<comment type="similarity">
    <text evidence="2">Belongs to the MoaB/Mog family.</text>
</comment>
<proteinExistence type="inferred from homology"/>
<comment type="pathway">
    <text evidence="2">Cofactor biosynthesis; molybdopterin biosynthesis.</text>
</comment>
<sequence length="181" mass="19191">MSDAVTPDASGFVSLPIAVLTVSDSRTVDDDKSGDLLAGRITAAGHTVADRALVRDDVYQVRAVVSRWIADEGVKVVISTGGTGITGRDTTPEAVTPLLDMEVSGFGELFRHLSWQEIGSSTIQSRAVGGVANGTLVFVLPGSSGACATAWDGILLAQLDRRHKPCNFVSLIPRLREHLHR</sequence>
<dbReference type="InterPro" id="IPR013484">
    <property type="entry name" value="MoaB_proteobac"/>
</dbReference>
<dbReference type="OrthoDB" id="9784492at2"/>
<evidence type="ECO:0000313" key="5">
    <source>
        <dbReference type="Proteomes" id="UP000199657"/>
    </source>
</evidence>
<dbReference type="AlphaFoldDB" id="A0A1H8R2B0"/>
<dbReference type="GO" id="GO:0005829">
    <property type="term" value="C:cytosol"/>
    <property type="evidence" value="ECO:0007669"/>
    <property type="project" value="TreeGrafter"/>
</dbReference>
<organism evidence="4 5">
    <name type="scientific">Aquisalimonas asiatica</name>
    <dbReference type="NCBI Taxonomy" id="406100"/>
    <lineage>
        <taxon>Bacteria</taxon>
        <taxon>Pseudomonadati</taxon>
        <taxon>Pseudomonadota</taxon>
        <taxon>Gammaproteobacteria</taxon>
        <taxon>Chromatiales</taxon>
        <taxon>Ectothiorhodospiraceae</taxon>
        <taxon>Aquisalimonas</taxon>
    </lineage>
</organism>
<dbReference type="Gene3D" id="3.40.980.10">
    <property type="entry name" value="MoaB/Mog-like domain"/>
    <property type="match status" value="1"/>
</dbReference>
<evidence type="ECO:0000259" key="3">
    <source>
        <dbReference type="SMART" id="SM00852"/>
    </source>
</evidence>
<dbReference type="Proteomes" id="UP000199657">
    <property type="component" value="Unassembled WGS sequence"/>
</dbReference>
<dbReference type="STRING" id="406100.SAMN04488052_101930"/>
<accession>A0A1H8R2B0</accession>
<feature type="domain" description="MoaB/Mog" evidence="3">
    <location>
        <begin position="18"/>
        <end position="162"/>
    </location>
</feature>
<dbReference type="InterPro" id="IPR001453">
    <property type="entry name" value="MoaB/Mog_dom"/>
</dbReference>
<dbReference type="UniPathway" id="UPA00344"/>
<keyword evidence="2" id="KW-0501">Molybdenum cofactor biosynthesis</keyword>
<dbReference type="PANTHER" id="PTHR43232">
    <property type="entry name" value="MOLYBDENUM COFACTOR BIOSYNTHESIS PROTEIN B"/>
    <property type="match status" value="1"/>
</dbReference>
<dbReference type="NCBIfam" id="TIGR00177">
    <property type="entry name" value="molyb_syn"/>
    <property type="match status" value="1"/>
</dbReference>
<dbReference type="SMART" id="SM00852">
    <property type="entry name" value="MoCF_biosynth"/>
    <property type="match status" value="1"/>
</dbReference>
<evidence type="ECO:0000313" key="4">
    <source>
        <dbReference type="EMBL" id="SEO60284.1"/>
    </source>
</evidence>
<dbReference type="Pfam" id="PF00994">
    <property type="entry name" value="MoCF_biosynth"/>
    <property type="match status" value="1"/>
</dbReference>
<name>A0A1H8R2B0_9GAMM</name>
<evidence type="ECO:0000256" key="1">
    <source>
        <dbReference type="ARBA" id="ARBA00015262"/>
    </source>
</evidence>
<evidence type="ECO:0000256" key="2">
    <source>
        <dbReference type="PIRNR" id="PIRNR006443"/>
    </source>
</evidence>
<reference evidence="4 5" key="1">
    <citation type="submission" date="2016-10" db="EMBL/GenBank/DDBJ databases">
        <authorList>
            <person name="de Groot N.N."/>
        </authorList>
    </citation>
    <scope>NUCLEOTIDE SEQUENCE [LARGE SCALE GENOMIC DNA]</scope>
    <source>
        <strain evidence="4 5">CGMCC 1.6291</strain>
    </source>
</reference>
<dbReference type="GO" id="GO:0006777">
    <property type="term" value="P:Mo-molybdopterin cofactor biosynthetic process"/>
    <property type="evidence" value="ECO:0007669"/>
    <property type="project" value="UniProtKB-UniRule"/>
</dbReference>
<dbReference type="RefSeq" id="WP_091640279.1">
    <property type="nucleotide sequence ID" value="NZ_FOEG01000001.1"/>
</dbReference>
<dbReference type="EMBL" id="FOEG01000001">
    <property type="protein sequence ID" value="SEO60284.1"/>
    <property type="molecule type" value="Genomic_DNA"/>
</dbReference>
<dbReference type="InterPro" id="IPR036425">
    <property type="entry name" value="MoaB/Mog-like_dom_sf"/>
</dbReference>
<dbReference type="PANTHER" id="PTHR43232:SF2">
    <property type="entry name" value="MOLYBDENUM COFACTOR BIOSYNTHESIS PROTEIN B"/>
    <property type="match status" value="1"/>
</dbReference>
<protein>
    <recommendedName>
        <fullName evidence="1 2">Molybdenum cofactor biosynthesis protein B</fullName>
    </recommendedName>
</protein>
<dbReference type="PIRSF" id="PIRSF006443">
    <property type="entry name" value="MoaB"/>
    <property type="match status" value="1"/>
</dbReference>
<keyword evidence="5" id="KW-1185">Reference proteome</keyword>
<dbReference type="CDD" id="cd00886">
    <property type="entry name" value="MogA_MoaB"/>
    <property type="match status" value="1"/>
</dbReference>
<dbReference type="NCBIfam" id="TIGR02667">
    <property type="entry name" value="moaB_proteo"/>
    <property type="match status" value="1"/>
</dbReference>
<dbReference type="SUPFAM" id="SSF53218">
    <property type="entry name" value="Molybdenum cofactor biosynthesis proteins"/>
    <property type="match status" value="1"/>
</dbReference>
<comment type="function">
    <text evidence="2">May be involved in the biosynthesis of molybdopterin.</text>
</comment>
<dbReference type="InterPro" id="IPR012245">
    <property type="entry name" value="MoaB"/>
</dbReference>